<dbReference type="SMART" id="SM00342">
    <property type="entry name" value="HTH_ARAC"/>
    <property type="match status" value="1"/>
</dbReference>
<gene>
    <name evidence="2" type="ORF">MuYL_4665</name>
</gene>
<dbReference type="CDD" id="cd00130">
    <property type="entry name" value="PAS"/>
    <property type="match status" value="1"/>
</dbReference>
<proteinExistence type="predicted"/>
<dbReference type="Proteomes" id="UP000215002">
    <property type="component" value="Chromosome"/>
</dbReference>
<dbReference type="InterPro" id="IPR035965">
    <property type="entry name" value="PAS-like_dom_sf"/>
</dbReference>
<dbReference type="NCBIfam" id="TIGR00229">
    <property type="entry name" value="sensory_box"/>
    <property type="match status" value="1"/>
</dbReference>
<evidence type="ECO:0000259" key="1">
    <source>
        <dbReference type="PROSITE" id="PS01124"/>
    </source>
</evidence>
<dbReference type="InterPro" id="IPR018060">
    <property type="entry name" value="HTH_AraC"/>
</dbReference>
<keyword evidence="3" id="KW-1185">Reference proteome</keyword>
<organism evidence="2 3">
    <name type="scientific">Mucilaginibacter xinganensis</name>
    <dbReference type="NCBI Taxonomy" id="1234841"/>
    <lineage>
        <taxon>Bacteria</taxon>
        <taxon>Pseudomonadati</taxon>
        <taxon>Bacteroidota</taxon>
        <taxon>Sphingobacteriia</taxon>
        <taxon>Sphingobacteriales</taxon>
        <taxon>Sphingobacteriaceae</taxon>
        <taxon>Mucilaginibacter</taxon>
    </lineage>
</organism>
<protein>
    <submittedName>
        <fullName evidence="2">PAS fold protein</fullName>
    </submittedName>
</protein>
<feature type="domain" description="HTH araC/xylS-type" evidence="1">
    <location>
        <begin position="152"/>
        <end position="251"/>
    </location>
</feature>
<dbReference type="OrthoDB" id="5522855at2"/>
<dbReference type="Pfam" id="PF12833">
    <property type="entry name" value="HTH_18"/>
    <property type="match status" value="1"/>
</dbReference>
<dbReference type="SUPFAM" id="SSF55785">
    <property type="entry name" value="PYP-like sensor domain (PAS domain)"/>
    <property type="match status" value="2"/>
</dbReference>
<name>A0A223P3X1_9SPHI</name>
<dbReference type="EMBL" id="CP022743">
    <property type="protein sequence ID" value="ASU36548.1"/>
    <property type="molecule type" value="Genomic_DNA"/>
</dbReference>
<evidence type="ECO:0000313" key="3">
    <source>
        <dbReference type="Proteomes" id="UP000215002"/>
    </source>
</evidence>
<evidence type="ECO:0000313" key="2">
    <source>
        <dbReference type="EMBL" id="ASU36548.1"/>
    </source>
</evidence>
<dbReference type="Pfam" id="PF08448">
    <property type="entry name" value="PAS_4"/>
    <property type="match status" value="2"/>
</dbReference>
<dbReference type="Gene3D" id="1.10.10.60">
    <property type="entry name" value="Homeodomain-like"/>
    <property type="match status" value="1"/>
</dbReference>
<dbReference type="RefSeq" id="WP_094572552.1">
    <property type="nucleotide sequence ID" value="NZ_CP022743.1"/>
</dbReference>
<dbReference type="InterPro" id="IPR013656">
    <property type="entry name" value="PAS_4"/>
</dbReference>
<dbReference type="GO" id="GO:0003700">
    <property type="term" value="F:DNA-binding transcription factor activity"/>
    <property type="evidence" value="ECO:0007669"/>
    <property type="project" value="InterPro"/>
</dbReference>
<dbReference type="PROSITE" id="PS01124">
    <property type="entry name" value="HTH_ARAC_FAMILY_2"/>
    <property type="match status" value="1"/>
</dbReference>
<dbReference type="Gene3D" id="3.30.450.20">
    <property type="entry name" value="PAS domain"/>
    <property type="match status" value="2"/>
</dbReference>
<dbReference type="KEGG" id="muc:MuYL_4665"/>
<dbReference type="InterPro" id="IPR000014">
    <property type="entry name" value="PAS"/>
</dbReference>
<reference evidence="2 3" key="1">
    <citation type="submission" date="2017-08" db="EMBL/GenBank/DDBJ databases">
        <title>Complete genome sequence of Mucilaginibacter sp. strain BJC16-A31.</title>
        <authorList>
            <consortium name="Henan University of Science and Technology"/>
            <person name="You X."/>
        </authorList>
    </citation>
    <scope>NUCLEOTIDE SEQUENCE [LARGE SCALE GENOMIC DNA]</scope>
    <source>
        <strain evidence="2 3">BJC16-A31</strain>
    </source>
</reference>
<dbReference type="GO" id="GO:0043565">
    <property type="term" value="F:sequence-specific DNA binding"/>
    <property type="evidence" value="ECO:0007669"/>
    <property type="project" value="InterPro"/>
</dbReference>
<sequence length="393" mass="45235">MPLNQKLTLFTLKYKVIDAEHSIIGYCDAELSYCYANDAHWYWFGKMPDQIVGKMSLQNLLGPFLYGTSREYIDRVLLGRLQEFECLVVLPSGEVKKVRTKYVPDIEDGIVIGFFIYSFDVRRSDILVNQNKLQPLSNENAYDHSSVDYILEAVLRALRASILTGFPGIVKLAKRYFISETKLKTEFKKAYHTTIFIYYRNLQMEVAHDYISRRLANKGQMAMKFNFSNPSNFSACYKRFLREKEQQAEEEVNSLNPQNAINPGQYVKFIEELPTAAAVVNADFVFLGASQLWYSVFKLGTCDIKGKSLFDISPDLKVMYKKVFTECLNKTVTHLEEECLEKVDGSYGWLRWDIKPWYQSKGKVGGLLIFATDISSFKINTGKAKYFNHLNAS</sequence>
<accession>A0A223P3X1</accession>
<dbReference type="AlphaFoldDB" id="A0A223P3X1"/>